<dbReference type="PANTHER" id="PTHR11707">
    <property type="entry name" value="L-ASPARAGINASE"/>
    <property type="match status" value="1"/>
</dbReference>
<keyword evidence="2" id="KW-0378">Hydrolase</keyword>
<evidence type="ECO:0000259" key="1">
    <source>
        <dbReference type="Pfam" id="PF17763"/>
    </source>
</evidence>
<dbReference type="AlphaFoldDB" id="G7HZE3"/>
<protein>
    <submittedName>
        <fullName evidence="2">L-asparaginase</fullName>
        <ecNumber evidence="2">3.5.1.1</ecNumber>
    </submittedName>
</protein>
<evidence type="ECO:0000313" key="2">
    <source>
        <dbReference type="EMBL" id="CCE55558.1"/>
    </source>
</evidence>
<dbReference type="Proteomes" id="UP000004840">
    <property type="component" value="Unassembled WGS sequence"/>
</dbReference>
<organism evidence="2 3">
    <name type="scientific">Corynebacterium casei UCMA 3821</name>
    <dbReference type="NCBI Taxonomy" id="1110505"/>
    <lineage>
        <taxon>Bacteria</taxon>
        <taxon>Bacillati</taxon>
        <taxon>Actinomycetota</taxon>
        <taxon>Actinomycetes</taxon>
        <taxon>Mycobacteriales</taxon>
        <taxon>Corynebacteriaceae</taxon>
        <taxon>Corynebacterium</taxon>
    </lineage>
</organism>
<sequence length="213" mass="21399">MSDTAPAALTSPEASGRGVLVVFAGGINPARGTTKLHTINPSPFGGVAPCGSVTDTPASAEISGDGSSRSTKQVSFHSFPRRARPIALPAEAFDSTRVDVVVSHPGSDAVSAEACLDAGAKGVILLGTGAGNGNHAWLDWVTKAVASGITVGLSTRVPEGAVLPLYGSGGASDLLNAGALSMGSLPWSQARILLALLLSQQQVISPDVLAEHI</sequence>
<dbReference type="Gene3D" id="3.40.50.40">
    <property type="match status" value="1"/>
</dbReference>
<dbReference type="SUPFAM" id="SSF53774">
    <property type="entry name" value="Glutaminase/Asparaginase"/>
    <property type="match status" value="1"/>
</dbReference>
<evidence type="ECO:0000313" key="3">
    <source>
        <dbReference type="Proteomes" id="UP000004840"/>
    </source>
</evidence>
<reference evidence="2 3" key="1">
    <citation type="journal article" date="2012" name="J. Bacteriol.">
        <title>Genome Sequence of Corynebacterium casei UCMA 3821, Isolated from a Smear-Ripened Cheese.</title>
        <authorList>
            <person name="Monnet C."/>
            <person name="Loux V."/>
            <person name="Bento P."/>
            <person name="Gibrat J.F."/>
            <person name="Straub C."/>
            <person name="Bonnarme P."/>
            <person name="Landaud S."/>
            <person name="Irlinger F."/>
        </authorList>
    </citation>
    <scope>NUCLEOTIDE SEQUENCE [LARGE SCALE GENOMIC DNA]</scope>
    <source>
        <strain evidence="2 3">UCMA 3821</strain>
    </source>
</reference>
<dbReference type="PIRSF" id="PIRSF500176">
    <property type="entry name" value="L_ASNase"/>
    <property type="match status" value="1"/>
</dbReference>
<comment type="caution">
    <text evidence="2">The sequence shown here is derived from an EMBL/GenBank/DDBJ whole genome shotgun (WGS) entry which is preliminary data.</text>
</comment>
<dbReference type="GO" id="GO:0004067">
    <property type="term" value="F:asparaginase activity"/>
    <property type="evidence" value="ECO:0007669"/>
    <property type="project" value="UniProtKB-UniRule"/>
</dbReference>
<proteinExistence type="predicted"/>
<dbReference type="InterPro" id="IPR040919">
    <property type="entry name" value="Asparaginase_C"/>
</dbReference>
<dbReference type="SMART" id="SM00870">
    <property type="entry name" value="Asparaginase"/>
    <property type="match status" value="1"/>
</dbReference>
<dbReference type="PROSITE" id="PS51732">
    <property type="entry name" value="ASN_GLN_ASE_3"/>
    <property type="match status" value="1"/>
</dbReference>
<gene>
    <name evidence="2" type="ORF">CCAS_10300</name>
</gene>
<dbReference type="Pfam" id="PF17763">
    <property type="entry name" value="Asparaginase_C"/>
    <property type="match status" value="1"/>
</dbReference>
<name>G7HZE3_9CORY</name>
<dbReference type="PIRSF" id="PIRSF001220">
    <property type="entry name" value="L-ASNase_gatD"/>
    <property type="match status" value="1"/>
</dbReference>
<dbReference type="RefSeq" id="WP_006823017.1">
    <property type="nucleotide sequence ID" value="NZ_CAFW01000081.1"/>
</dbReference>
<dbReference type="InterPro" id="IPR027473">
    <property type="entry name" value="L-asparaginase_C"/>
</dbReference>
<dbReference type="InterPro" id="IPR036152">
    <property type="entry name" value="Asp/glu_Ase-like_sf"/>
</dbReference>
<dbReference type="PANTHER" id="PTHR11707:SF28">
    <property type="entry name" value="60 KDA LYSOPHOSPHOLIPASE"/>
    <property type="match status" value="1"/>
</dbReference>
<dbReference type="EMBL" id="CAFW01000081">
    <property type="protein sequence ID" value="CCE55558.1"/>
    <property type="molecule type" value="Genomic_DNA"/>
</dbReference>
<accession>G7HZE3</accession>
<dbReference type="InterPro" id="IPR006034">
    <property type="entry name" value="Asparaginase/glutaminase-like"/>
</dbReference>
<feature type="domain" description="Asparaginase/glutaminase C-terminal" evidence="1">
    <location>
        <begin position="97"/>
        <end position="202"/>
    </location>
</feature>
<dbReference type="EC" id="3.5.1.1" evidence="2"/>